<evidence type="ECO:0000256" key="6">
    <source>
        <dbReference type="ARBA" id="ARBA00022438"/>
    </source>
</evidence>
<keyword evidence="10" id="KW-0862">Zinc</keyword>
<dbReference type="InterPro" id="IPR027268">
    <property type="entry name" value="Peptidase_M4/M1_CTD_sf"/>
</dbReference>
<evidence type="ECO:0000256" key="4">
    <source>
        <dbReference type="ARBA" id="ARBA00012564"/>
    </source>
</evidence>
<dbReference type="Pfam" id="PF01433">
    <property type="entry name" value="Peptidase_M1"/>
    <property type="match status" value="1"/>
</dbReference>
<dbReference type="RefSeq" id="WP_210048597.1">
    <property type="nucleotide sequence ID" value="NZ_JAGINX010000001.1"/>
</dbReference>
<evidence type="ECO:0000256" key="3">
    <source>
        <dbReference type="ARBA" id="ARBA00010136"/>
    </source>
</evidence>
<dbReference type="InterPro" id="IPR045357">
    <property type="entry name" value="Aminopeptidase_N-like_N"/>
</dbReference>
<evidence type="ECO:0000256" key="9">
    <source>
        <dbReference type="ARBA" id="ARBA00022801"/>
    </source>
</evidence>
<organism evidence="18 19">
    <name type="scientific">Nesterenkonia lacusekhoensis</name>
    <dbReference type="NCBI Taxonomy" id="150832"/>
    <lineage>
        <taxon>Bacteria</taxon>
        <taxon>Bacillati</taxon>
        <taxon>Actinomycetota</taxon>
        <taxon>Actinomycetes</taxon>
        <taxon>Micrococcales</taxon>
        <taxon>Micrococcaceae</taxon>
        <taxon>Nesterenkonia</taxon>
    </lineage>
</organism>
<evidence type="ECO:0000256" key="2">
    <source>
        <dbReference type="ARBA" id="ARBA00001947"/>
    </source>
</evidence>
<evidence type="ECO:0000256" key="7">
    <source>
        <dbReference type="ARBA" id="ARBA00022670"/>
    </source>
</evidence>
<dbReference type="PANTHER" id="PTHR11533">
    <property type="entry name" value="PROTEASE M1 ZINC METALLOPROTEASE"/>
    <property type="match status" value="1"/>
</dbReference>
<dbReference type="SUPFAM" id="SSF55486">
    <property type="entry name" value="Metalloproteases ('zincins'), catalytic domain"/>
    <property type="match status" value="1"/>
</dbReference>
<dbReference type="InterPro" id="IPR042097">
    <property type="entry name" value="Aminopeptidase_N-like_N_sf"/>
</dbReference>
<gene>
    <name evidence="18" type="ORF">JOF45_001264</name>
</gene>
<keyword evidence="7" id="KW-0645">Protease</keyword>
<keyword evidence="6 18" id="KW-0031">Aminopeptidase</keyword>
<dbReference type="Proteomes" id="UP001519331">
    <property type="component" value="Unassembled WGS sequence"/>
</dbReference>
<evidence type="ECO:0000256" key="10">
    <source>
        <dbReference type="ARBA" id="ARBA00022833"/>
    </source>
</evidence>
<keyword evidence="8" id="KW-0479">Metal-binding</keyword>
<protein>
    <recommendedName>
        <fullName evidence="5">Aminopeptidase N</fullName>
        <ecNumber evidence="4">3.4.11.2</ecNumber>
    </recommendedName>
    <alternativeName>
        <fullName evidence="12">Alanine aminopeptidase</fullName>
    </alternativeName>
    <alternativeName>
        <fullName evidence="13">Lysyl aminopeptidase</fullName>
    </alternativeName>
</protein>
<dbReference type="CDD" id="cd09602">
    <property type="entry name" value="M1_APN"/>
    <property type="match status" value="1"/>
</dbReference>
<evidence type="ECO:0000313" key="18">
    <source>
        <dbReference type="EMBL" id="MBP2318245.1"/>
    </source>
</evidence>
<dbReference type="EC" id="3.4.11.2" evidence="4"/>
<comment type="caution">
    <text evidence="18">The sequence shown here is derived from an EMBL/GenBank/DDBJ whole genome shotgun (WGS) entry which is preliminary data.</text>
</comment>
<dbReference type="Pfam" id="PF11838">
    <property type="entry name" value="ERAP1_C"/>
    <property type="match status" value="1"/>
</dbReference>
<dbReference type="GO" id="GO:0016285">
    <property type="term" value="F:alanyl aminopeptidase activity"/>
    <property type="evidence" value="ECO:0007669"/>
    <property type="project" value="UniProtKB-EC"/>
</dbReference>
<dbReference type="Gene3D" id="2.60.40.1730">
    <property type="entry name" value="tricorn interacting facor f3 domain"/>
    <property type="match status" value="1"/>
</dbReference>
<keyword evidence="9 18" id="KW-0378">Hydrolase</keyword>
<evidence type="ECO:0000256" key="1">
    <source>
        <dbReference type="ARBA" id="ARBA00000098"/>
    </source>
</evidence>
<evidence type="ECO:0000256" key="13">
    <source>
        <dbReference type="ARBA" id="ARBA00031533"/>
    </source>
</evidence>
<evidence type="ECO:0000256" key="5">
    <source>
        <dbReference type="ARBA" id="ARBA00015611"/>
    </source>
</evidence>
<dbReference type="InterPro" id="IPR024571">
    <property type="entry name" value="ERAP1-like_C_dom"/>
</dbReference>
<dbReference type="Pfam" id="PF17900">
    <property type="entry name" value="Peptidase_M1_N"/>
    <property type="match status" value="1"/>
</dbReference>
<dbReference type="InterPro" id="IPR014782">
    <property type="entry name" value="Peptidase_M1_dom"/>
</dbReference>
<keyword evidence="19" id="KW-1185">Reference proteome</keyword>
<comment type="similarity">
    <text evidence="3">Belongs to the peptidase M1 family.</text>
</comment>
<dbReference type="InterPro" id="IPR012778">
    <property type="entry name" value="Pept_M1_aminopeptidase"/>
</dbReference>
<evidence type="ECO:0000313" key="19">
    <source>
        <dbReference type="Proteomes" id="UP001519331"/>
    </source>
</evidence>
<evidence type="ECO:0000256" key="11">
    <source>
        <dbReference type="ARBA" id="ARBA00023049"/>
    </source>
</evidence>
<name>A0ABS4T260_9MICC</name>
<proteinExistence type="inferred from homology"/>
<evidence type="ECO:0000256" key="8">
    <source>
        <dbReference type="ARBA" id="ARBA00022723"/>
    </source>
</evidence>
<dbReference type="NCBIfam" id="TIGR02412">
    <property type="entry name" value="pepN_strep_liv"/>
    <property type="match status" value="1"/>
</dbReference>
<keyword evidence="11" id="KW-0482">Metalloprotease</keyword>
<feature type="region of interest" description="Disordered" evidence="14">
    <location>
        <begin position="1"/>
        <end position="24"/>
    </location>
</feature>
<evidence type="ECO:0000259" key="15">
    <source>
        <dbReference type="Pfam" id="PF01433"/>
    </source>
</evidence>
<feature type="domain" description="Aminopeptidase N-like N-terminal" evidence="17">
    <location>
        <begin position="120"/>
        <end position="211"/>
    </location>
</feature>
<dbReference type="SUPFAM" id="SSF63737">
    <property type="entry name" value="Leukotriene A4 hydrolase N-terminal domain"/>
    <property type="match status" value="1"/>
</dbReference>
<sequence length="891" mass="98684">MAVIGSDASSRADSPFPGAHRENLTREEAFQRSAHLEVERYEVHVDLSGAAENGAAAYPVTTRVRFRAEAGQSTFLDYLGDSVEQVLLNGETLDPAQDVGTARIRLRNLQETNTAEIRSTSRYSRSGEGMHRFVDPSDGQVYLYTQYEPADSRRVFPVFEQPDLKARFRFSITGPESWQLRSNSPEIARESAGEGLVTVSFAETEPMSSYITTLLAGPYHLVQDTWRDIDLGVLCRTSLAQHLDAEEILTVTAQGLEFFHEEFSYGYPWGRGTDGRAKYDQVFVPEYNLGAMENPGLVTFTEKYVFDTAATDAQHEGRATTIMHEMAHMWFGDLVTMHWWDDLWLKESFADYMGTLAVDEATAWSTSWVSFANGRKAWAYVQDQLPTTHPIVADIEDLEAADQNFDGITYAKGASVLKQLAAYAGREAFREASRQYFRRHAFGNASLRDFLDALEEATGKDMQAWAQSWLQTAGLPELSSEVSGTVVSVRESGIDPMTGSPIHRPHVIDLGIYALTQNGHLALESSTAVQIPADAAGEPVEVTTVPEDGRPRLILPNEKDLTYAKLRLDPASAAAALRFPVEDPLGRATVWAALWSMVRDGELPASQFLDAVMDHGLQVPEIGVVQSLLRQADRALELYTPAEQREELQLRFGSRLAEYLTETDGAAGRQDHQRAAARVLGSFSRRHGSQLHLLSALLDGGGPDAGIARLEMDEELRWSFLQALAAHGRLSLRQLETELLARDTARGRIAHRLAVAAFPEKKVKERAFAQALSGTDEHGQELSNDHLSAVVSGFMTDTAGLAPAYTGAYFEALEDVWDRMTQGQATRVVEGLFPGVQDLSPGQTPEEHPTARLTQSWLDDHREAPAALRRIILEEQDHLLRALTAQHKSRS</sequence>
<comment type="cofactor">
    <cofactor evidence="2">
        <name>Zn(2+)</name>
        <dbReference type="ChEBI" id="CHEBI:29105"/>
    </cofactor>
</comment>
<dbReference type="InterPro" id="IPR001930">
    <property type="entry name" value="Peptidase_M1"/>
</dbReference>
<feature type="domain" description="ERAP1-like C-terminal" evidence="16">
    <location>
        <begin position="553"/>
        <end position="879"/>
    </location>
</feature>
<reference evidence="18 19" key="1">
    <citation type="submission" date="2021-03" db="EMBL/GenBank/DDBJ databases">
        <title>Sequencing the genomes of 1000 actinobacteria strains.</title>
        <authorList>
            <person name="Klenk H.-P."/>
        </authorList>
    </citation>
    <scope>NUCLEOTIDE SEQUENCE [LARGE SCALE GENOMIC DNA]</scope>
    <source>
        <strain evidence="18 19">DSM 12544</strain>
    </source>
</reference>
<dbReference type="PRINTS" id="PR00756">
    <property type="entry name" value="ALADIPTASE"/>
</dbReference>
<comment type="catalytic activity">
    <reaction evidence="1">
        <text>Release of an N-terminal amino acid, Xaa-|-Yaa- from a peptide, amide or arylamide. Xaa is preferably Ala, but may be most amino acids including Pro (slow action). When a terminal hydrophobic residue is followed by a prolyl residue, the two may be released as an intact Xaa-Pro dipeptide.</text>
        <dbReference type="EC" id="3.4.11.2"/>
    </reaction>
</comment>
<dbReference type="InterPro" id="IPR050344">
    <property type="entry name" value="Peptidase_M1_aminopeptidases"/>
</dbReference>
<evidence type="ECO:0000256" key="12">
    <source>
        <dbReference type="ARBA" id="ARBA00029811"/>
    </source>
</evidence>
<evidence type="ECO:0000259" key="16">
    <source>
        <dbReference type="Pfam" id="PF11838"/>
    </source>
</evidence>
<evidence type="ECO:0000259" key="17">
    <source>
        <dbReference type="Pfam" id="PF17900"/>
    </source>
</evidence>
<dbReference type="EMBL" id="JAGINX010000001">
    <property type="protein sequence ID" value="MBP2318245.1"/>
    <property type="molecule type" value="Genomic_DNA"/>
</dbReference>
<feature type="domain" description="Peptidase M1 membrane alanine aminopeptidase" evidence="15">
    <location>
        <begin position="250"/>
        <end position="469"/>
    </location>
</feature>
<evidence type="ECO:0000256" key="14">
    <source>
        <dbReference type="SAM" id="MobiDB-lite"/>
    </source>
</evidence>
<dbReference type="PANTHER" id="PTHR11533:SF174">
    <property type="entry name" value="PUROMYCIN-SENSITIVE AMINOPEPTIDASE-RELATED"/>
    <property type="match status" value="1"/>
</dbReference>
<accession>A0ABS4T260</accession>
<dbReference type="Gene3D" id="1.10.390.10">
    <property type="entry name" value="Neutral Protease Domain 2"/>
    <property type="match status" value="1"/>
</dbReference>